<dbReference type="InterPro" id="IPR006775">
    <property type="entry name" value="GH116_catalytic"/>
</dbReference>
<feature type="domain" description="Glycosyl-hydrolase family 116 catalytic region" evidence="1">
    <location>
        <begin position="137"/>
        <end position="208"/>
    </location>
</feature>
<dbReference type="Pfam" id="PF04685">
    <property type="entry name" value="DUF608"/>
    <property type="match status" value="3"/>
</dbReference>
<comment type="caution">
    <text evidence="2">The sequence shown here is derived from an EMBL/GenBank/DDBJ whole genome shotgun (WGS) entry which is preliminary data.</text>
</comment>
<evidence type="ECO:0000313" key="3">
    <source>
        <dbReference type="Proteomes" id="UP000037510"/>
    </source>
</evidence>
<accession>A0A0L7KYV5</accession>
<evidence type="ECO:0000313" key="2">
    <source>
        <dbReference type="EMBL" id="KOB68330.1"/>
    </source>
</evidence>
<dbReference type="Gene3D" id="1.50.10.10">
    <property type="match status" value="1"/>
</dbReference>
<dbReference type="PANTHER" id="PTHR12654:SF0">
    <property type="entry name" value="NON-LYSOSOMAL GLUCOSYLCERAMIDASE"/>
    <property type="match status" value="1"/>
</dbReference>
<dbReference type="GO" id="GO:0005975">
    <property type="term" value="P:carbohydrate metabolic process"/>
    <property type="evidence" value="ECO:0007669"/>
    <property type="project" value="InterPro"/>
</dbReference>
<evidence type="ECO:0000259" key="1">
    <source>
        <dbReference type="Pfam" id="PF04685"/>
    </source>
</evidence>
<sequence length="327" mass="36752">MNELYFVADGGTIWFDVPDEYPDSDPRFVVLQYMYRDCIGMETQKTRTSLYDGKSVKFKIKDSIPHDLGDPEDIPFFNINAYNIHDVSEWKDLSLKFILQVFRDYRVLRAHCAPFGGRCDSMQYIDDVRDGGESALAYCGGLWVAAVRAVLGMARALGHAADEQEFSALLERATHAYHEKLWNGSYYRFDTRPANEHVVMADQLAGHCLAAIYEHNVRGWCGGKMGAVNGYVTGARPHVDRSALQSEEMWTGVTYGLAATMIYEGTYVTGARPHGNCTALQSEEMWTGVTYGLAATMIYEAARRPHGAAERGDVDRRHVRACSHYDL</sequence>
<feature type="domain" description="Glycosyl-hydrolase family 116 catalytic region" evidence="1">
    <location>
        <begin position="209"/>
        <end position="268"/>
    </location>
</feature>
<proteinExistence type="predicted"/>
<organism evidence="2 3">
    <name type="scientific">Operophtera brumata</name>
    <name type="common">Winter moth</name>
    <name type="synonym">Phalaena brumata</name>
    <dbReference type="NCBI Taxonomy" id="104452"/>
    <lineage>
        <taxon>Eukaryota</taxon>
        <taxon>Metazoa</taxon>
        <taxon>Ecdysozoa</taxon>
        <taxon>Arthropoda</taxon>
        <taxon>Hexapoda</taxon>
        <taxon>Insecta</taxon>
        <taxon>Pterygota</taxon>
        <taxon>Neoptera</taxon>
        <taxon>Endopterygota</taxon>
        <taxon>Lepidoptera</taxon>
        <taxon>Glossata</taxon>
        <taxon>Ditrysia</taxon>
        <taxon>Geometroidea</taxon>
        <taxon>Geometridae</taxon>
        <taxon>Larentiinae</taxon>
        <taxon>Operophtera</taxon>
    </lineage>
</organism>
<dbReference type="Proteomes" id="UP000037510">
    <property type="component" value="Unassembled WGS sequence"/>
</dbReference>
<dbReference type="InterPro" id="IPR008928">
    <property type="entry name" value="6-hairpin_glycosidase_sf"/>
</dbReference>
<dbReference type="InterPro" id="IPR052566">
    <property type="entry name" value="Non-lysos_glucosylceramidase"/>
</dbReference>
<keyword evidence="3" id="KW-1185">Reference proteome</keyword>
<name>A0A0L7KYV5_OPEBR</name>
<gene>
    <name evidence="2" type="ORF">OBRU01_18793</name>
</gene>
<protein>
    <submittedName>
        <fullName evidence="2">Non-lysosomal glucosylceramidase</fullName>
    </submittedName>
</protein>
<dbReference type="STRING" id="104452.A0A0L7KYV5"/>
<dbReference type="InterPro" id="IPR012341">
    <property type="entry name" value="6hp_glycosidase-like_sf"/>
</dbReference>
<feature type="domain" description="Glycosyl-hydrolase family 116 catalytic region" evidence="1">
    <location>
        <begin position="31"/>
        <end position="109"/>
    </location>
</feature>
<dbReference type="AlphaFoldDB" id="A0A0L7KYV5"/>
<reference evidence="2 3" key="1">
    <citation type="journal article" date="2015" name="Genome Biol. Evol.">
        <title>The genome of winter moth (Operophtera brumata) provides a genomic perspective on sexual dimorphism and phenology.</title>
        <authorList>
            <person name="Derks M.F."/>
            <person name="Smit S."/>
            <person name="Salis L."/>
            <person name="Schijlen E."/>
            <person name="Bossers A."/>
            <person name="Mateman C."/>
            <person name="Pijl A.S."/>
            <person name="de Ridder D."/>
            <person name="Groenen M.A."/>
            <person name="Visser M.E."/>
            <person name="Megens H.J."/>
        </authorList>
    </citation>
    <scope>NUCLEOTIDE SEQUENCE [LARGE SCALE GENOMIC DNA]</scope>
    <source>
        <strain evidence="2">WM2013NL</strain>
        <tissue evidence="2">Head and thorax</tissue>
    </source>
</reference>
<dbReference type="GO" id="GO:0008422">
    <property type="term" value="F:beta-glucosidase activity"/>
    <property type="evidence" value="ECO:0007669"/>
    <property type="project" value="TreeGrafter"/>
</dbReference>
<dbReference type="PANTHER" id="PTHR12654">
    <property type="entry name" value="BILE ACID BETA-GLUCOSIDASE-RELATED"/>
    <property type="match status" value="1"/>
</dbReference>
<dbReference type="SUPFAM" id="SSF48208">
    <property type="entry name" value="Six-hairpin glycosidases"/>
    <property type="match status" value="1"/>
</dbReference>
<dbReference type="EMBL" id="JTDY01004287">
    <property type="protein sequence ID" value="KOB68330.1"/>
    <property type="molecule type" value="Genomic_DNA"/>
</dbReference>